<dbReference type="Proteomes" id="UP001162029">
    <property type="component" value="Unassembled WGS sequence"/>
</dbReference>
<accession>A0AAV0V442</accession>
<sequence>MAAHGTAAASRVVVEGGWFVALQGQISTADSESNGVTFSTLHELILSVHVLKLLFPQTPKGVTFTLHSQVQKEAQA</sequence>
<name>A0AAV0V442_9STRA</name>
<keyword evidence="2" id="KW-1185">Reference proteome</keyword>
<dbReference type="AlphaFoldDB" id="A0AAV0V442"/>
<evidence type="ECO:0000313" key="2">
    <source>
        <dbReference type="Proteomes" id="UP001162029"/>
    </source>
</evidence>
<comment type="caution">
    <text evidence="1">The sequence shown here is derived from an EMBL/GenBank/DDBJ whole genome shotgun (WGS) entry which is preliminary data.</text>
</comment>
<gene>
    <name evidence="1" type="ORF">PDE001_LOCUS9118</name>
</gene>
<evidence type="ECO:0000313" key="1">
    <source>
        <dbReference type="EMBL" id="CAI5743936.1"/>
    </source>
</evidence>
<protein>
    <submittedName>
        <fullName evidence="1">Uncharacterized protein</fullName>
    </submittedName>
</protein>
<organism evidence="1 2">
    <name type="scientific">Peronospora destructor</name>
    <dbReference type="NCBI Taxonomy" id="86335"/>
    <lineage>
        <taxon>Eukaryota</taxon>
        <taxon>Sar</taxon>
        <taxon>Stramenopiles</taxon>
        <taxon>Oomycota</taxon>
        <taxon>Peronosporomycetes</taxon>
        <taxon>Peronosporales</taxon>
        <taxon>Peronosporaceae</taxon>
        <taxon>Peronospora</taxon>
    </lineage>
</organism>
<reference evidence="1" key="1">
    <citation type="submission" date="2022-12" db="EMBL/GenBank/DDBJ databases">
        <authorList>
            <person name="Webb A."/>
        </authorList>
    </citation>
    <scope>NUCLEOTIDE SEQUENCE</scope>
    <source>
        <strain evidence="1">Pd1</strain>
    </source>
</reference>
<dbReference type="EMBL" id="CANTFM010001994">
    <property type="protein sequence ID" value="CAI5743936.1"/>
    <property type="molecule type" value="Genomic_DNA"/>
</dbReference>
<proteinExistence type="predicted"/>